<dbReference type="STRING" id="343509.SG0758"/>
<dbReference type="HOGENOM" id="CLU_448971_0_0_6"/>
<reference evidence="3 5" key="2">
    <citation type="submission" date="2015-05" db="EMBL/GenBank/DDBJ databases">
        <authorList>
            <person name="Goodhead I."/>
        </authorList>
    </citation>
    <scope>NUCLEOTIDE SEQUENCE [LARGE SCALE GENOMIC DNA]</scope>
    <source>
        <strain evidence="3">B4</strain>
        <strain evidence="5">morsitans</strain>
    </source>
</reference>
<evidence type="ECO:0000313" key="2">
    <source>
        <dbReference type="EMBL" id="BAE74033.1"/>
    </source>
</evidence>
<dbReference type="Proteomes" id="UP000245838">
    <property type="component" value="Chromosome sggmmb4_Chromosome"/>
</dbReference>
<evidence type="ECO:0000313" key="3">
    <source>
        <dbReference type="EMBL" id="CRL44586.1"/>
    </source>
</evidence>
<dbReference type="KEGG" id="sgl:SG0758"/>
<sequence length="615" mass="65841">MDVDEYVYVYRVDARDFLNNKKKIVIALDDLDKHTVHSGKQVSVLSKQVAASGREGVNAFSALSKAALGFFGVSLTLGGITGLLGGISRTLTQLGNQSAYLAIPAQRLDGLSRAAEAAGSSTGAVMTQLKNLRDSQAWLRAGITDVNDYTLALSQLQGVTGVDIIGATSPDEAFARVGQALRSLKNADLRLQYANRLGLDAGLQRSMSDQTFDRNASTFTRNSRLTPALIAQAQRVNAQLEDLKQQMGILSLQAYDAIIPIAEALMPILKDLIKYVADHGDDIAAFFKSGAAGIQDFTAAVGGAENAMKLLLAAWVAVKAKGLLTGGAVGAAGRAGALGAALTATGAYVTTASGVEVWERLKALKDGRHYGGIATQSEEMRELVRLKRHNLAVNSAQVAQHAQSARLSRGIRNNNPGNIEFRRQQGATGSDGRYAIFETPYTGIKALSGQLMRYYSGQTTGRPLRTVNDIISTWAPAGENNTAAYIAQVSKALGVEAHTRLDLNDNAVMQKLVSAIIRHENGTNPYDALTLAKAVADSRTDNPQMAAYYPQQQRALQQAQTVNHSQRVSHTVTENHIQNVNVTTNTAQADVLLEQIQQKARQSQLTAPYISGVMP</sequence>
<dbReference type="AlphaFoldDB" id="Q2NUZ2"/>
<evidence type="ECO:0000313" key="4">
    <source>
        <dbReference type="Proteomes" id="UP000001932"/>
    </source>
</evidence>
<reference evidence="2 4" key="1">
    <citation type="journal article" date="2006" name="Genome Res.">
        <title>Massive genome erosion and functional adaptations provide insights into the symbiotic lifestyle of Sodalis glossinidius in the tsetse host.</title>
        <authorList>
            <person name="Toh H."/>
            <person name="Weiss B.L."/>
            <person name="Perkin S.A.H."/>
            <person name="Yamashita A."/>
            <person name="Oshima K."/>
            <person name="Hattori M."/>
            <person name="Aksoy S."/>
        </authorList>
    </citation>
    <scope>NUCLEOTIDE SEQUENCE [LARGE SCALE GENOMIC DNA]</scope>
    <source>
        <strain evidence="2">Morsitans</strain>
        <strain evidence="4">morsitans</strain>
    </source>
</reference>
<evidence type="ECO:0000313" key="5">
    <source>
        <dbReference type="Proteomes" id="UP000245838"/>
    </source>
</evidence>
<dbReference type="eggNOG" id="COG0741">
    <property type="taxonomic scope" value="Bacteria"/>
</dbReference>
<evidence type="ECO:0000256" key="1">
    <source>
        <dbReference type="SAM" id="MobiDB-lite"/>
    </source>
</evidence>
<feature type="compositionally biased region" description="Polar residues" evidence="1">
    <location>
        <begin position="404"/>
        <end position="417"/>
    </location>
</feature>
<dbReference type="EMBL" id="AP008232">
    <property type="protein sequence ID" value="BAE74033.1"/>
    <property type="molecule type" value="Genomic_DNA"/>
</dbReference>
<gene>
    <name evidence="2" type="ordered locus">SG0758</name>
    <name evidence="3" type="ORF">SGGMMB4_01761</name>
</gene>
<accession>Q2NUZ2</accession>
<name>Q2NUZ2_SODGM</name>
<keyword evidence="4" id="KW-1185">Reference proteome</keyword>
<organism evidence="2 4">
    <name type="scientific">Sodalis glossinidius (strain morsitans)</name>
    <dbReference type="NCBI Taxonomy" id="343509"/>
    <lineage>
        <taxon>Bacteria</taxon>
        <taxon>Pseudomonadati</taxon>
        <taxon>Pseudomonadota</taxon>
        <taxon>Gammaproteobacteria</taxon>
        <taxon>Enterobacterales</taxon>
        <taxon>Bruguierivoracaceae</taxon>
        <taxon>Sodalis</taxon>
    </lineage>
</organism>
<dbReference type="RefSeq" id="WP_011410621.1">
    <property type="nucleotide sequence ID" value="NC_007712.1"/>
</dbReference>
<protein>
    <submittedName>
        <fullName evidence="2">Uncharacterized protein</fullName>
    </submittedName>
</protein>
<dbReference type="BioCyc" id="SGLO343509:SGP1_RS23555-MONOMER"/>
<dbReference type="Proteomes" id="UP000001932">
    <property type="component" value="Chromosome"/>
</dbReference>
<proteinExistence type="predicted"/>
<feature type="region of interest" description="Disordered" evidence="1">
    <location>
        <begin position="404"/>
        <end position="425"/>
    </location>
</feature>
<dbReference type="EMBL" id="LN854557">
    <property type="protein sequence ID" value="CRL44586.1"/>
    <property type="molecule type" value="Genomic_DNA"/>
</dbReference>
<dbReference type="OrthoDB" id="8660079at2"/>